<evidence type="ECO:0000256" key="5">
    <source>
        <dbReference type="ARBA" id="ARBA00022692"/>
    </source>
</evidence>
<dbReference type="EMBL" id="KL584827">
    <property type="protein sequence ID" value="KEQ65347.1"/>
    <property type="molecule type" value="Genomic_DNA"/>
</dbReference>
<accession>A0A074W615</accession>
<keyword evidence="8" id="KW-0333">Golgi apparatus</keyword>
<dbReference type="AlphaFoldDB" id="A0A074W615"/>
<gene>
    <name evidence="10" type="ORF">M437DRAFT_41881</name>
</gene>
<evidence type="ECO:0000256" key="7">
    <source>
        <dbReference type="ARBA" id="ARBA00022989"/>
    </source>
</evidence>
<dbReference type="InterPro" id="IPR029044">
    <property type="entry name" value="Nucleotide-diphossugar_trans"/>
</dbReference>
<dbReference type="Proteomes" id="UP000030672">
    <property type="component" value="Unassembled WGS sequence"/>
</dbReference>
<dbReference type="GO" id="GO:0000139">
    <property type="term" value="C:Golgi membrane"/>
    <property type="evidence" value="ECO:0007669"/>
    <property type="project" value="UniProtKB-SubCell"/>
</dbReference>
<dbReference type="PANTHER" id="PTHR31646">
    <property type="entry name" value="ALPHA-1,2-MANNOSYLTRANSFERASE MNN2"/>
    <property type="match status" value="1"/>
</dbReference>
<name>A0A074W615_AURM1</name>
<sequence>MIRFPARLKRAFVIACLIILVYKFILGGDFSAAPATIESNAASILGWQSAEPEDEDAYLHFSRRLVRILKDTKPPVASLTKTNSISAIGFQDNKSKPLKRPDYVPITSAQVEEMRLAHRGFVEGVSNLTLPYKNATRGIVSTAGGAHLPIFIVSLRMLRRSGSVLPVELFLRAEEERGDNYLCQELLPSLNARCVVLDDFFPSGLIKLEKYQYKIFSVLFSSFEEVLLLDADNFPVHNVDHVFKAEPFTSNGLVTWPDFWISSASEKFYQIQGKPVPLTTVRASTESGQVIVSKRTHSAALLVSAYYNYYGPSHYYPLLTQGGPGEGDKETFLAGAAAVDAPFYQVSEPVRILGYDENGELRGVAMLQSNPVDDFVALVKPMPFTIHANFPKMDPNTLFNQDGPAINHQTGEHRRLWGNKEKTIQTFGMDVERELWEEIRHVACTLGGVFVHWKADAPREWKKGTCEMVEEHIIKVFGVDVEENSYGALAS</sequence>
<dbReference type="GO" id="GO:0046354">
    <property type="term" value="P:mannan biosynthetic process"/>
    <property type="evidence" value="ECO:0007669"/>
    <property type="project" value="TreeGrafter"/>
</dbReference>
<evidence type="ECO:0000256" key="3">
    <source>
        <dbReference type="ARBA" id="ARBA00009105"/>
    </source>
</evidence>
<dbReference type="PANTHER" id="PTHR31646:SF1">
    <property type="entry name" value="ALPHA-1,2-MANNOSYLTRANSFERASE MNN2"/>
    <property type="match status" value="1"/>
</dbReference>
<dbReference type="GeneID" id="63913835"/>
<evidence type="ECO:0000313" key="10">
    <source>
        <dbReference type="EMBL" id="KEQ65347.1"/>
    </source>
</evidence>
<dbReference type="RefSeq" id="XP_040882370.1">
    <property type="nucleotide sequence ID" value="XM_041020462.1"/>
</dbReference>
<comment type="pathway">
    <text evidence="2">Protein modification; protein glycosylation.</text>
</comment>
<comment type="similarity">
    <text evidence="3">Belongs to the MNN1/MNT family.</text>
</comment>
<organism evidence="10 11">
    <name type="scientific">Aureobasidium melanogenum (strain CBS 110374)</name>
    <name type="common">Aureobasidium pullulans var. melanogenum</name>
    <dbReference type="NCBI Taxonomy" id="1043003"/>
    <lineage>
        <taxon>Eukaryota</taxon>
        <taxon>Fungi</taxon>
        <taxon>Dikarya</taxon>
        <taxon>Ascomycota</taxon>
        <taxon>Pezizomycotina</taxon>
        <taxon>Dothideomycetes</taxon>
        <taxon>Dothideomycetidae</taxon>
        <taxon>Dothideales</taxon>
        <taxon>Saccotheciaceae</taxon>
        <taxon>Aureobasidium</taxon>
    </lineage>
</organism>
<evidence type="ECO:0000256" key="2">
    <source>
        <dbReference type="ARBA" id="ARBA00004922"/>
    </source>
</evidence>
<proteinExistence type="inferred from homology"/>
<dbReference type="InterPro" id="IPR022751">
    <property type="entry name" value="Alpha_mannosyltransferase"/>
</dbReference>
<keyword evidence="5" id="KW-0812">Transmembrane</keyword>
<keyword evidence="6" id="KW-0735">Signal-anchor</keyword>
<dbReference type="SUPFAM" id="SSF53448">
    <property type="entry name" value="Nucleotide-diphospho-sugar transferases"/>
    <property type="match status" value="1"/>
</dbReference>
<dbReference type="Pfam" id="PF11051">
    <property type="entry name" value="Mannosyl_trans3"/>
    <property type="match status" value="2"/>
</dbReference>
<dbReference type="GO" id="GO:0000026">
    <property type="term" value="F:alpha-1,2-mannosyltransferase activity"/>
    <property type="evidence" value="ECO:0007669"/>
    <property type="project" value="TreeGrafter"/>
</dbReference>
<evidence type="ECO:0000256" key="1">
    <source>
        <dbReference type="ARBA" id="ARBA00004323"/>
    </source>
</evidence>
<evidence type="ECO:0000256" key="9">
    <source>
        <dbReference type="ARBA" id="ARBA00023136"/>
    </source>
</evidence>
<evidence type="ECO:0000256" key="6">
    <source>
        <dbReference type="ARBA" id="ARBA00022968"/>
    </source>
</evidence>
<keyword evidence="7" id="KW-1133">Transmembrane helix</keyword>
<keyword evidence="4 10" id="KW-0808">Transferase</keyword>
<protein>
    <submittedName>
        <fullName evidence="10">Nucleotide-diphospho-sugar transferase</fullName>
    </submittedName>
</protein>
<keyword evidence="11" id="KW-1185">Reference proteome</keyword>
<comment type="subcellular location">
    <subcellularLocation>
        <location evidence="1">Golgi apparatus membrane</location>
        <topology evidence="1">Single-pass type II membrane protein</topology>
    </subcellularLocation>
</comment>
<dbReference type="STRING" id="1043003.A0A074W615"/>
<keyword evidence="9" id="KW-0472">Membrane</keyword>
<dbReference type="HOGENOM" id="CLU_013298_0_1_1"/>
<reference evidence="10 11" key="1">
    <citation type="journal article" date="2014" name="BMC Genomics">
        <title>Genome sequencing of four Aureobasidium pullulans varieties: biotechnological potential, stress tolerance, and description of new species.</title>
        <authorList>
            <person name="Gostin Ar C."/>
            <person name="Ohm R.A."/>
            <person name="Kogej T."/>
            <person name="Sonjak S."/>
            <person name="Turk M."/>
            <person name="Zajc J."/>
            <person name="Zalar P."/>
            <person name="Grube M."/>
            <person name="Sun H."/>
            <person name="Han J."/>
            <person name="Sharma A."/>
            <person name="Chiniquy J."/>
            <person name="Ngan C.Y."/>
            <person name="Lipzen A."/>
            <person name="Barry K."/>
            <person name="Grigoriev I.V."/>
            <person name="Gunde-Cimerman N."/>
        </authorList>
    </citation>
    <scope>NUCLEOTIDE SEQUENCE [LARGE SCALE GENOMIC DNA]</scope>
    <source>
        <strain evidence="10 11">CBS 110374</strain>
    </source>
</reference>
<evidence type="ECO:0000256" key="4">
    <source>
        <dbReference type="ARBA" id="ARBA00022679"/>
    </source>
</evidence>
<evidence type="ECO:0000313" key="11">
    <source>
        <dbReference type="Proteomes" id="UP000030672"/>
    </source>
</evidence>
<evidence type="ECO:0000256" key="8">
    <source>
        <dbReference type="ARBA" id="ARBA00023034"/>
    </source>
</evidence>